<accession>A0A024LQZ3</accession>
<proteinExistence type="predicted"/>
<feature type="chain" id="PRO_5007368470" evidence="1">
    <location>
        <begin position="28"/>
        <end position="95"/>
    </location>
</feature>
<gene>
    <name evidence="2" type="primary">vblB7_1</name>
    <name evidence="3" type="synonym">vblB7_2</name>
    <name evidence="2" type="ORF">BN1046_00505</name>
    <name evidence="3" type="ORF">BN1046_00524</name>
</gene>
<protein>
    <submittedName>
        <fullName evidence="2">VblB7 protein</fullName>
    </submittedName>
</protein>
<dbReference type="EMBL" id="HG977195">
    <property type="protein sequence ID" value="CDP79627.1"/>
    <property type="molecule type" value="Genomic_DNA"/>
</dbReference>
<dbReference type="AlphaFoldDB" id="A0A024LQZ3"/>
<evidence type="ECO:0000313" key="2">
    <source>
        <dbReference type="EMBL" id="CDP79608.1"/>
    </source>
</evidence>
<dbReference type="EMBL" id="HG977195">
    <property type="protein sequence ID" value="CDP79608.1"/>
    <property type="molecule type" value="Genomic_DNA"/>
</dbReference>
<evidence type="ECO:0000313" key="3">
    <source>
        <dbReference type="EMBL" id="CDP79627.1"/>
    </source>
</evidence>
<dbReference type="PROSITE" id="PS51257">
    <property type="entry name" value="PROKAR_LIPOPROTEIN"/>
    <property type="match status" value="1"/>
</dbReference>
<keyword evidence="1" id="KW-0732">Signal</keyword>
<evidence type="ECO:0000256" key="1">
    <source>
        <dbReference type="SAM" id="SignalP"/>
    </source>
</evidence>
<reference evidence="2" key="1">
    <citation type="submission" date="2013-11" db="EMBL/GenBank/DDBJ databases">
        <authorList>
            <person name="GENOMES U."/>
        </authorList>
    </citation>
    <scope>NUCLEOTIDE SEQUENCE</scope>
    <source>
        <strain evidence="2">MVT06</strain>
    </source>
</reference>
<sequence precursor="true">MRDFKNIGIILSLICFMSGCASFQNTAKPLPKCNGYSKRALNKSMWNWEGKNPSSTPIMINNDTSVKSSAQNDSFDMALAEKSKHHEIESYKNCG</sequence>
<name>A0A024LQZ3_9HYPH</name>
<organism evidence="2">
    <name type="scientific">Bartonella schoenbuchensis</name>
    <dbReference type="NCBI Taxonomy" id="165694"/>
    <lineage>
        <taxon>Bacteria</taxon>
        <taxon>Pseudomonadati</taxon>
        <taxon>Pseudomonadota</taxon>
        <taxon>Alphaproteobacteria</taxon>
        <taxon>Hyphomicrobiales</taxon>
        <taxon>Bartonellaceae</taxon>
        <taxon>Bartonella</taxon>
    </lineage>
</organism>
<feature type="signal peptide" evidence="1">
    <location>
        <begin position="1"/>
        <end position="27"/>
    </location>
</feature>
<reference evidence="2" key="2">
    <citation type="submission" date="2014-05" db="EMBL/GenBank/DDBJ databases">
        <title>Genome sequencing of Bartonella spp. isolated from human blood.</title>
        <authorList>
            <person name="Raoult D."/>
        </authorList>
    </citation>
    <scope>NUCLEOTIDE SEQUENCE</scope>
    <source>
        <strain evidence="2">MVT06</strain>
    </source>
</reference>